<feature type="non-terminal residue" evidence="2">
    <location>
        <position position="1"/>
    </location>
</feature>
<sequence length="35" mass="3896">ARDAVAERASRQCSPLLASGLEFFWVWSLAIAFAR</sequence>
<dbReference type="AlphaFoldDB" id="A0A392VNF9"/>
<organism evidence="2 3">
    <name type="scientific">Trifolium medium</name>
    <dbReference type="NCBI Taxonomy" id="97028"/>
    <lineage>
        <taxon>Eukaryota</taxon>
        <taxon>Viridiplantae</taxon>
        <taxon>Streptophyta</taxon>
        <taxon>Embryophyta</taxon>
        <taxon>Tracheophyta</taxon>
        <taxon>Spermatophyta</taxon>
        <taxon>Magnoliopsida</taxon>
        <taxon>eudicotyledons</taxon>
        <taxon>Gunneridae</taxon>
        <taxon>Pentapetalae</taxon>
        <taxon>rosids</taxon>
        <taxon>fabids</taxon>
        <taxon>Fabales</taxon>
        <taxon>Fabaceae</taxon>
        <taxon>Papilionoideae</taxon>
        <taxon>50 kb inversion clade</taxon>
        <taxon>NPAAA clade</taxon>
        <taxon>Hologalegina</taxon>
        <taxon>IRL clade</taxon>
        <taxon>Trifolieae</taxon>
        <taxon>Trifolium</taxon>
    </lineage>
</organism>
<evidence type="ECO:0000256" key="1">
    <source>
        <dbReference type="SAM" id="Phobius"/>
    </source>
</evidence>
<evidence type="ECO:0000313" key="2">
    <source>
        <dbReference type="EMBL" id="MCI88521.1"/>
    </source>
</evidence>
<keyword evidence="1" id="KW-0812">Transmembrane</keyword>
<feature type="transmembrane region" description="Helical" evidence="1">
    <location>
        <begin position="16"/>
        <end position="34"/>
    </location>
</feature>
<keyword evidence="1" id="KW-0472">Membrane</keyword>
<reference evidence="2 3" key="1">
    <citation type="journal article" date="2018" name="Front. Plant Sci.">
        <title>Red Clover (Trifolium pratense) and Zigzag Clover (T. medium) - A Picture of Genomic Similarities and Differences.</title>
        <authorList>
            <person name="Dluhosova J."/>
            <person name="Istvanek J."/>
            <person name="Nedelnik J."/>
            <person name="Repkova J."/>
        </authorList>
    </citation>
    <scope>NUCLEOTIDE SEQUENCE [LARGE SCALE GENOMIC DNA]</scope>
    <source>
        <strain evidence="3">cv. 10/8</strain>
        <tissue evidence="2">Leaf</tissue>
    </source>
</reference>
<protein>
    <submittedName>
        <fullName evidence="2">Uncharacterized protein</fullName>
    </submittedName>
</protein>
<evidence type="ECO:0000313" key="3">
    <source>
        <dbReference type="Proteomes" id="UP000265520"/>
    </source>
</evidence>
<dbReference type="EMBL" id="LXQA011195108">
    <property type="protein sequence ID" value="MCI88521.1"/>
    <property type="molecule type" value="Genomic_DNA"/>
</dbReference>
<name>A0A392VNF9_9FABA</name>
<keyword evidence="3" id="KW-1185">Reference proteome</keyword>
<dbReference type="Proteomes" id="UP000265520">
    <property type="component" value="Unassembled WGS sequence"/>
</dbReference>
<comment type="caution">
    <text evidence="2">The sequence shown here is derived from an EMBL/GenBank/DDBJ whole genome shotgun (WGS) entry which is preliminary data.</text>
</comment>
<proteinExistence type="predicted"/>
<accession>A0A392VNF9</accession>
<keyword evidence="1" id="KW-1133">Transmembrane helix</keyword>